<name>A0ABR4DDA1_9PEZI</name>
<evidence type="ECO:0000256" key="1">
    <source>
        <dbReference type="ARBA" id="ARBA00007465"/>
    </source>
</evidence>
<evidence type="ECO:0000259" key="9">
    <source>
        <dbReference type="SMART" id="SM00363"/>
    </source>
</evidence>
<evidence type="ECO:0000313" key="11">
    <source>
        <dbReference type="Proteomes" id="UP001600064"/>
    </source>
</evidence>
<dbReference type="GeneID" id="98126074"/>
<dbReference type="InterPro" id="IPR002942">
    <property type="entry name" value="S4_RNA-bd"/>
</dbReference>
<feature type="compositionally biased region" description="Acidic residues" evidence="8">
    <location>
        <begin position="214"/>
        <end position="224"/>
    </location>
</feature>
<keyword evidence="11" id="KW-1185">Reference proteome</keyword>
<dbReference type="PANTHER" id="PTHR11831">
    <property type="entry name" value="30S 40S RIBOSOMAL PROTEIN"/>
    <property type="match status" value="1"/>
</dbReference>
<evidence type="ECO:0000256" key="6">
    <source>
        <dbReference type="PROSITE-ProRule" id="PRU00182"/>
    </source>
</evidence>
<keyword evidence="7" id="KW-0175">Coiled coil</keyword>
<evidence type="ECO:0000256" key="4">
    <source>
        <dbReference type="ARBA" id="ARBA00022980"/>
    </source>
</evidence>
<keyword evidence="2 6" id="KW-0699">rRNA-binding</keyword>
<evidence type="ECO:0000256" key="5">
    <source>
        <dbReference type="ARBA" id="ARBA00023274"/>
    </source>
</evidence>
<feature type="domain" description="RNA-binding S4" evidence="9">
    <location>
        <begin position="135"/>
        <end position="195"/>
    </location>
</feature>
<dbReference type="Gene3D" id="3.10.290.10">
    <property type="entry name" value="RNA-binding S4 domain"/>
    <property type="match status" value="1"/>
</dbReference>
<feature type="region of interest" description="Disordered" evidence="8">
    <location>
        <begin position="95"/>
        <end position="118"/>
    </location>
</feature>
<feature type="region of interest" description="Disordered" evidence="8">
    <location>
        <begin position="193"/>
        <end position="244"/>
    </location>
</feature>
<dbReference type="SUPFAM" id="SSF55174">
    <property type="entry name" value="Alpha-L RNA-binding motif"/>
    <property type="match status" value="1"/>
</dbReference>
<feature type="coiled-coil region" evidence="7">
    <location>
        <begin position="289"/>
        <end position="337"/>
    </location>
</feature>
<dbReference type="InterPro" id="IPR036986">
    <property type="entry name" value="S4_RNA-bd_sf"/>
</dbReference>
<dbReference type="InterPro" id="IPR018079">
    <property type="entry name" value="Ribosomal_uS4_CS"/>
</dbReference>
<evidence type="ECO:0000313" key="10">
    <source>
        <dbReference type="EMBL" id="KAL2267614.1"/>
    </source>
</evidence>
<evidence type="ECO:0000256" key="2">
    <source>
        <dbReference type="ARBA" id="ARBA00022730"/>
    </source>
</evidence>
<dbReference type="InterPro" id="IPR022801">
    <property type="entry name" value="Ribosomal_uS4"/>
</dbReference>
<dbReference type="Proteomes" id="UP001600064">
    <property type="component" value="Unassembled WGS sequence"/>
</dbReference>
<dbReference type="EMBL" id="JAZGUE010000004">
    <property type="protein sequence ID" value="KAL2267614.1"/>
    <property type="molecule type" value="Genomic_DNA"/>
</dbReference>
<organism evidence="10 11">
    <name type="scientific">Remersonia thermophila</name>
    <dbReference type="NCBI Taxonomy" id="72144"/>
    <lineage>
        <taxon>Eukaryota</taxon>
        <taxon>Fungi</taxon>
        <taxon>Dikarya</taxon>
        <taxon>Ascomycota</taxon>
        <taxon>Pezizomycotina</taxon>
        <taxon>Sordariomycetes</taxon>
        <taxon>Sordariomycetidae</taxon>
        <taxon>Sordariales</taxon>
        <taxon>Sordariales incertae sedis</taxon>
        <taxon>Remersonia</taxon>
    </lineage>
</organism>
<dbReference type="PANTHER" id="PTHR11831:SF4">
    <property type="entry name" value="SMALL RIBOSOMAL SUBUNIT PROTEIN US4M"/>
    <property type="match status" value="1"/>
</dbReference>
<dbReference type="RefSeq" id="XP_070866341.1">
    <property type="nucleotide sequence ID" value="XM_071011430.1"/>
</dbReference>
<dbReference type="SMART" id="SM00363">
    <property type="entry name" value="S4"/>
    <property type="match status" value="1"/>
</dbReference>
<dbReference type="Pfam" id="PF01479">
    <property type="entry name" value="S4"/>
    <property type="match status" value="1"/>
</dbReference>
<feature type="compositionally biased region" description="Low complexity" evidence="8">
    <location>
        <begin position="225"/>
        <end position="235"/>
    </location>
</feature>
<evidence type="ECO:0000256" key="8">
    <source>
        <dbReference type="SAM" id="MobiDB-lite"/>
    </source>
</evidence>
<proteinExistence type="inferred from homology"/>
<evidence type="ECO:0000256" key="3">
    <source>
        <dbReference type="ARBA" id="ARBA00022884"/>
    </source>
</evidence>
<gene>
    <name evidence="10" type="ORF">VTJ83DRAFT_4891</name>
</gene>
<keyword evidence="3 6" id="KW-0694">RNA-binding</keyword>
<sequence length="436" mass="49973">MRQRRLLRFHGLKRPRIRQTWNKYNLYNLYRMKTPHIYSKTFFQQKWIAKGLARGYHGEHIKEYQWERMFSRRLLSAVNMDPAYMARYDGSEQAAGRGSGLQVAPGTKESDVPRNKGNLNARTPYMQMVFAPMERRLDVAIFRAMFASSARQARQFVLHGAVTVNGKRMRHPSYLLNPGDLFQVDVERVLTATGQPKRPNQGGNKSSSSTPLEDVAEEESEPSEDAAAAESTSESQPTDAAKEAHRKALLDLKERAKRFMWAKNDALRAKQKKAIRKILRDIKVALSRNTGKQEEYDAAEAELTSLVDNLTLSPAELRAKRDDEQRKKSELDEARLEKHKADPALLTPAQHKLLAHLAASEAENPYDPSKPYATPWRPRDWMAPFAFIPRYLEVNHRICAAVYLRHPVARPGLAEVPTPFSPILSQLAFNWYLKRR</sequence>
<dbReference type="CDD" id="cd00165">
    <property type="entry name" value="S4"/>
    <property type="match status" value="1"/>
</dbReference>
<keyword evidence="4" id="KW-0689">Ribosomal protein</keyword>
<protein>
    <recommendedName>
        <fullName evidence="9">RNA-binding S4 domain-containing protein</fullName>
    </recommendedName>
</protein>
<dbReference type="PROSITE" id="PS50889">
    <property type="entry name" value="S4"/>
    <property type="match status" value="1"/>
</dbReference>
<feature type="compositionally biased region" description="Polar residues" evidence="8">
    <location>
        <begin position="201"/>
        <end position="211"/>
    </location>
</feature>
<comment type="similarity">
    <text evidence="1">Belongs to the universal ribosomal protein uS4 family.</text>
</comment>
<keyword evidence="5" id="KW-0687">Ribonucleoprotein</keyword>
<comment type="caution">
    <text evidence="10">The sequence shown here is derived from an EMBL/GenBank/DDBJ whole genome shotgun (WGS) entry which is preliminary data.</text>
</comment>
<dbReference type="PROSITE" id="PS00632">
    <property type="entry name" value="RIBOSOMAL_S4"/>
    <property type="match status" value="1"/>
</dbReference>
<accession>A0ABR4DDA1</accession>
<evidence type="ECO:0000256" key="7">
    <source>
        <dbReference type="SAM" id="Coils"/>
    </source>
</evidence>
<reference evidence="10 11" key="1">
    <citation type="journal article" date="2024" name="Commun. Biol.">
        <title>Comparative genomic analysis of thermophilic fungi reveals convergent evolutionary adaptations and gene losses.</title>
        <authorList>
            <person name="Steindorff A.S."/>
            <person name="Aguilar-Pontes M.V."/>
            <person name="Robinson A.J."/>
            <person name="Andreopoulos B."/>
            <person name="LaButti K."/>
            <person name="Kuo A."/>
            <person name="Mondo S."/>
            <person name="Riley R."/>
            <person name="Otillar R."/>
            <person name="Haridas S."/>
            <person name="Lipzen A."/>
            <person name="Grimwood J."/>
            <person name="Schmutz J."/>
            <person name="Clum A."/>
            <person name="Reid I.D."/>
            <person name="Moisan M.C."/>
            <person name="Butler G."/>
            <person name="Nguyen T.T.M."/>
            <person name="Dewar K."/>
            <person name="Conant G."/>
            <person name="Drula E."/>
            <person name="Henrissat B."/>
            <person name="Hansel C."/>
            <person name="Singer S."/>
            <person name="Hutchinson M.I."/>
            <person name="de Vries R.P."/>
            <person name="Natvig D.O."/>
            <person name="Powell A.J."/>
            <person name="Tsang A."/>
            <person name="Grigoriev I.V."/>
        </authorList>
    </citation>
    <scope>NUCLEOTIDE SEQUENCE [LARGE SCALE GENOMIC DNA]</scope>
    <source>
        <strain evidence="10 11">ATCC 22073</strain>
    </source>
</reference>